<dbReference type="AlphaFoldDB" id="A0A2J7RS68"/>
<keyword evidence="2" id="KW-1185">Reference proteome</keyword>
<reference evidence="1 2" key="1">
    <citation type="submission" date="2017-12" db="EMBL/GenBank/DDBJ databases">
        <title>Hemimetabolous genomes reveal molecular basis of termite eusociality.</title>
        <authorList>
            <person name="Harrison M.C."/>
            <person name="Jongepier E."/>
            <person name="Robertson H.M."/>
            <person name="Arning N."/>
            <person name="Bitard-Feildel T."/>
            <person name="Chao H."/>
            <person name="Childers C.P."/>
            <person name="Dinh H."/>
            <person name="Doddapaneni H."/>
            <person name="Dugan S."/>
            <person name="Gowin J."/>
            <person name="Greiner C."/>
            <person name="Han Y."/>
            <person name="Hu H."/>
            <person name="Hughes D.S.T."/>
            <person name="Huylmans A.-K."/>
            <person name="Kemena C."/>
            <person name="Kremer L.P.M."/>
            <person name="Lee S.L."/>
            <person name="Lopez-Ezquerra A."/>
            <person name="Mallet L."/>
            <person name="Monroy-Kuhn J.M."/>
            <person name="Moser A."/>
            <person name="Murali S.C."/>
            <person name="Muzny D.M."/>
            <person name="Otani S."/>
            <person name="Piulachs M.-D."/>
            <person name="Poelchau M."/>
            <person name="Qu J."/>
            <person name="Schaub F."/>
            <person name="Wada-Katsumata A."/>
            <person name="Worley K.C."/>
            <person name="Xie Q."/>
            <person name="Ylla G."/>
            <person name="Poulsen M."/>
            <person name="Gibbs R.A."/>
            <person name="Schal C."/>
            <person name="Richards S."/>
            <person name="Belles X."/>
            <person name="Korb J."/>
            <person name="Bornberg-Bauer E."/>
        </authorList>
    </citation>
    <scope>NUCLEOTIDE SEQUENCE [LARGE SCALE GENOMIC DNA]</scope>
    <source>
        <tissue evidence="1">Whole body</tissue>
    </source>
</reference>
<dbReference type="InParanoid" id="A0A2J7RS68"/>
<evidence type="ECO:0000313" key="1">
    <source>
        <dbReference type="EMBL" id="PNF43683.1"/>
    </source>
</evidence>
<dbReference type="STRING" id="105785.A0A2J7RS68"/>
<name>A0A2J7RS68_9NEOP</name>
<organism evidence="1 2">
    <name type="scientific">Cryptotermes secundus</name>
    <dbReference type="NCBI Taxonomy" id="105785"/>
    <lineage>
        <taxon>Eukaryota</taxon>
        <taxon>Metazoa</taxon>
        <taxon>Ecdysozoa</taxon>
        <taxon>Arthropoda</taxon>
        <taxon>Hexapoda</taxon>
        <taxon>Insecta</taxon>
        <taxon>Pterygota</taxon>
        <taxon>Neoptera</taxon>
        <taxon>Polyneoptera</taxon>
        <taxon>Dictyoptera</taxon>
        <taxon>Blattodea</taxon>
        <taxon>Blattoidea</taxon>
        <taxon>Termitoidae</taxon>
        <taxon>Kalotermitidae</taxon>
        <taxon>Cryptotermitinae</taxon>
        <taxon>Cryptotermes</taxon>
    </lineage>
</organism>
<protein>
    <submittedName>
        <fullName evidence="1">Uncharacterized protein</fullName>
    </submittedName>
</protein>
<dbReference type="Proteomes" id="UP000235965">
    <property type="component" value="Unassembled WGS sequence"/>
</dbReference>
<dbReference type="EMBL" id="NEVH01000277">
    <property type="protein sequence ID" value="PNF43683.1"/>
    <property type="molecule type" value="Genomic_DNA"/>
</dbReference>
<sequence>MIIKDETTDLCDRYIANFVVRKLHPDEPGKPHLLACKVLEKTNHSTIARFVNDSDYYGHLKLRIIVVRCLLYVESSIDVKSILSKSYTRNLFSSQITPYCRKNTRTVSSW</sequence>
<gene>
    <name evidence="1" type="ORF">B7P43_G15151</name>
</gene>
<proteinExistence type="predicted"/>
<comment type="caution">
    <text evidence="1">The sequence shown here is derived from an EMBL/GenBank/DDBJ whole genome shotgun (WGS) entry which is preliminary data.</text>
</comment>
<accession>A0A2J7RS68</accession>
<evidence type="ECO:0000313" key="2">
    <source>
        <dbReference type="Proteomes" id="UP000235965"/>
    </source>
</evidence>